<evidence type="ECO:0000256" key="1">
    <source>
        <dbReference type="SAM" id="MobiDB-lite"/>
    </source>
</evidence>
<gene>
    <name evidence="2" type="ORF">HXX08_16235</name>
    <name evidence="3" type="ORF">OZ401_002928</name>
</gene>
<feature type="region of interest" description="Disordered" evidence="1">
    <location>
        <begin position="384"/>
        <end position="403"/>
    </location>
</feature>
<protein>
    <submittedName>
        <fullName evidence="2">Uncharacterized protein</fullName>
    </submittedName>
</protein>
<dbReference type="SUPFAM" id="SSF48452">
    <property type="entry name" value="TPR-like"/>
    <property type="match status" value="1"/>
</dbReference>
<evidence type="ECO:0000313" key="3">
    <source>
        <dbReference type="EMBL" id="WJW69320.1"/>
    </source>
</evidence>
<sequence>MTATQSSALRLEVNLFDGITLVSLLLRMGHSSEAASLARQLMVHFPQALPLHVAVGRALSIEPLPGENARRAAFHLRRVLDADPDNWRMRLETALLYLRSGTANHQRAGEELWLAVQSAPDNLWLRRWLEKLPDHPAFAPARRWLKAVERNTEPEPGDLFEDDAGGLARLYLRRRMPWMAIQYFEKALNRFAHNQSAPLSLKTGLLLAFCQNDEEKRASALASELLLEQPQLILPRLFLTSFLGRSSLSKNHENLNRILEPVWKADPFLERATEMLDGAGFTMPEGLWVPRGAMEQGSAIPVRISLETLDPIWLEDLLRTARRQEDARREVGFNLRQADEAPVIGLNALSAAVEPKGDSGSDIREIAAKLAEVESLLYGKPKPPEPVVAVPKGGATTQKRGRSAKATDFNLALPRDHKTGILEQTTVLLVSSERNLLSKYGTNGYAQIKDMLQELVQVMRRRGFDSRLLMVDSGNSLRENGFDFLDPVRAHEPELVCSLINAALPGEAKSSTINVVFIIGGPDIIPFWKLSNPSFDSDREVFSDNPYGSQDSTYLLPERIVGRLPDDGRGDLSFFLRRLREVVARQRADLIAPKIAPSLPLRVMDNILPARARAGLQSIENGLQFEQKWFKSASGEKFLDKNAAARWSPFFYSAEAWKRSTDTLRSFINSDYPVTLSPPTNAGSLNPNLLRSARLLHFNLHGFRDNPNWYGQAQGGRIMPSLSSLPLAYTPSLSSELEAAGAVVFSEACYSGNLINKGVNDSIALSFLERGAAAVVSSTVISYGSAGPELSCASHLAYYFWKGILRQGYSFGQALQSAKTEYTRARLAAGHNLTGDDAKTLLEFVMLGDPTIGLRATGPNFVSNMHDPPWGEHSSIQPKGWFLGNREEDLKLKDMARGWWDKLVRPRANYQPIQYNRLPPDLLQKIERVLEWLLPEPVSNDAELIQALVDMSGDYRRPGSNSARILRKGGEGAADSGTPDFIGDSGQVLLSGQRSLNTEDGYRYRQTFHLATDFEGEQMSLNLSRGRG</sequence>
<dbReference type="Gene3D" id="3.40.50.1460">
    <property type="match status" value="1"/>
</dbReference>
<proteinExistence type="predicted"/>
<organism evidence="2 4">
    <name type="scientific">Candidatus Chlorohelix allophototropha</name>
    <dbReference type="NCBI Taxonomy" id="3003348"/>
    <lineage>
        <taxon>Bacteria</taxon>
        <taxon>Bacillati</taxon>
        <taxon>Chloroflexota</taxon>
        <taxon>Chloroflexia</taxon>
        <taxon>Candidatus Chloroheliales</taxon>
        <taxon>Candidatus Chloroheliaceae</taxon>
        <taxon>Candidatus Chlorohelix</taxon>
    </lineage>
</organism>
<name>A0A8T7M5M9_9CHLR</name>
<accession>A0A8T7M5M9</accession>
<dbReference type="EMBL" id="JACATZ010000003">
    <property type="protein sequence ID" value="NWJ47408.1"/>
    <property type="molecule type" value="Genomic_DNA"/>
</dbReference>
<dbReference type="Proteomes" id="UP001431572">
    <property type="component" value="Chromosome 2"/>
</dbReference>
<dbReference type="EMBL" id="CP128400">
    <property type="protein sequence ID" value="WJW69320.1"/>
    <property type="molecule type" value="Genomic_DNA"/>
</dbReference>
<evidence type="ECO:0000313" key="4">
    <source>
        <dbReference type="Proteomes" id="UP000521676"/>
    </source>
</evidence>
<evidence type="ECO:0000313" key="2">
    <source>
        <dbReference type="EMBL" id="NWJ47408.1"/>
    </source>
</evidence>
<dbReference type="RefSeq" id="WP_341471209.1">
    <property type="nucleotide sequence ID" value="NZ_CP128400.1"/>
</dbReference>
<keyword evidence="5" id="KW-1185">Reference proteome</keyword>
<dbReference type="AlphaFoldDB" id="A0A8T7M5M9"/>
<dbReference type="Proteomes" id="UP000521676">
    <property type="component" value="Unassembled WGS sequence"/>
</dbReference>
<reference evidence="3" key="2">
    <citation type="journal article" date="2024" name="Nature">
        <title>Anoxygenic phototroph of the Chloroflexota uses a type I reaction centre.</title>
        <authorList>
            <person name="Tsuji J.M."/>
            <person name="Shaw N.A."/>
            <person name="Nagashima S."/>
            <person name="Venkiteswaran J.J."/>
            <person name="Schiff S.L."/>
            <person name="Watanabe T."/>
            <person name="Fukui M."/>
            <person name="Hanada S."/>
            <person name="Tank M."/>
            <person name="Neufeld J.D."/>
        </authorList>
    </citation>
    <scope>NUCLEOTIDE SEQUENCE</scope>
    <source>
        <strain evidence="3">L227-S17</strain>
    </source>
</reference>
<reference evidence="2 4" key="1">
    <citation type="submission" date="2020-06" db="EMBL/GenBank/DDBJ databases">
        <title>Anoxygenic phototrophic Chloroflexota member uses a Type I reaction center.</title>
        <authorList>
            <person name="Tsuji J.M."/>
            <person name="Shaw N.A."/>
            <person name="Nagashima S."/>
            <person name="Venkiteswaran J."/>
            <person name="Schiff S.L."/>
            <person name="Hanada S."/>
            <person name="Tank M."/>
            <person name="Neufeld J.D."/>
        </authorList>
    </citation>
    <scope>NUCLEOTIDE SEQUENCE [LARGE SCALE GENOMIC DNA]</scope>
    <source>
        <strain evidence="2">L227-S17</strain>
    </source>
</reference>
<evidence type="ECO:0000313" key="5">
    <source>
        <dbReference type="Proteomes" id="UP001431572"/>
    </source>
</evidence>
<dbReference type="Gene3D" id="1.25.40.10">
    <property type="entry name" value="Tetratricopeptide repeat domain"/>
    <property type="match status" value="1"/>
</dbReference>
<dbReference type="InterPro" id="IPR011990">
    <property type="entry name" value="TPR-like_helical_dom_sf"/>
</dbReference>